<keyword evidence="3" id="KW-1185">Reference proteome</keyword>
<organism evidence="2 3">
    <name type="scientific">Thermaerobacter composti</name>
    <dbReference type="NCBI Taxonomy" id="554949"/>
    <lineage>
        <taxon>Bacteria</taxon>
        <taxon>Bacillati</taxon>
        <taxon>Bacillota</taxon>
        <taxon>Clostridia</taxon>
        <taxon>Eubacteriales</taxon>
        <taxon>Clostridiales Family XVII. Incertae Sedis</taxon>
        <taxon>Thermaerobacter</taxon>
    </lineage>
</organism>
<dbReference type="InterPro" id="IPR018540">
    <property type="entry name" value="Spo0E-like"/>
</dbReference>
<dbReference type="InterPro" id="IPR037208">
    <property type="entry name" value="Spo0E-like_sf"/>
</dbReference>
<accession>A0ABZ0QN91</accession>
<evidence type="ECO:0000313" key="3">
    <source>
        <dbReference type="Proteomes" id="UP001304683"/>
    </source>
</evidence>
<sequence>MEARSQGTNRPLAVRPRTPTTVPTNGRIEGGQNEGDGRSDAGHRASTGHRGDGTPPWGQLAREVEDLRRALMSAVQAPTDLRREDVLALSQRLDDLIVRAQRALAERRPVRQG</sequence>
<feature type="region of interest" description="Disordered" evidence="1">
    <location>
        <begin position="1"/>
        <end position="59"/>
    </location>
</feature>
<dbReference type="EMBL" id="CP132508">
    <property type="protein sequence ID" value="WPD18709.1"/>
    <property type="molecule type" value="Genomic_DNA"/>
</dbReference>
<dbReference type="InterPro" id="IPR036638">
    <property type="entry name" value="HLH_DNA-bd_sf"/>
</dbReference>
<reference evidence="2 3" key="1">
    <citation type="submission" date="2023-08" db="EMBL/GenBank/DDBJ databases">
        <title>Genome sequence of Thermaerobacter compostii strain Ins1, a spore-forming filamentous bacterium isolated from a deep geothermal reservoir.</title>
        <authorList>
            <person name="Bregnard D."/>
            <person name="Gonzalez D."/>
            <person name="Junier P."/>
        </authorList>
    </citation>
    <scope>NUCLEOTIDE SEQUENCE [LARGE SCALE GENOMIC DNA]</scope>
    <source>
        <strain evidence="2 3">Ins1</strain>
    </source>
</reference>
<evidence type="ECO:0000256" key="1">
    <source>
        <dbReference type="SAM" id="MobiDB-lite"/>
    </source>
</evidence>
<dbReference type="RefSeq" id="WP_318750510.1">
    <property type="nucleotide sequence ID" value="NZ_CP132508.1"/>
</dbReference>
<dbReference type="SUPFAM" id="SSF140500">
    <property type="entry name" value="BAS1536-like"/>
    <property type="match status" value="1"/>
</dbReference>
<feature type="compositionally biased region" description="Low complexity" evidence="1">
    <location>
        <begin position="14"/>
        <end position="24"/>
    </location>
</feature>
<name>A0ABZ0QN91_9FIRM</name>
<protein>
    <submittedName>
        <fullName evidence="2">Aspartyl-phosphate phosphatase Spo0E family protein</fullName>
    </submittedName>
</protein>
<dbReference type="Gene3D" id="4.10.280.10">
    <property type="entry name" value="Helix-loop-helix DNA-binding domain"/>
    <property type="match status" value="1"/>
</dbReference>
<gene>
    <name evidence="2" type="ORF">Q5761_10130</name>
</gene>
<evidence type="ECO:0000313" key="2">
    <source>
        <dbReference type="EMBL" id="WPD18709.1"/>
    </source>
</evidence>
<dbReference type="Pfam" id="PF09388">
    <property type="entry name" value="SpoOE-like"/>
    <property type="match status" value="1"/>
</dbReference>
<proteinExistence type="predicted"/>
<dbReference type="Proteomes" id="UP001304683">
    <property type="component" value="Chromosome"/>
</dbReference>